<dbReference type="EMBL" id="UINC01223232">
    <property type="protein sequence ID" value="SVE52340.1"/>
    <property type="molecule type" value="Genomic_DNA"/>
</dbReference>
<gene>
    <name evidence="1" type="ORF">METZ01_LOCUS505194</name>
</gene>
<dbReference type="AlphaFoldDB" id="A0A383E7E8"/>
<name>A0A383E7E8_9ZZZZ</name>
<feature type="non-terminal residue" evidence="1">
    <location>
        <position position="1"/>
    </location>
</feature>
<protein>
    <submittedName>
        <fullName evidence="1">Uncharacterized protein</fullName>
    </submittedName>
</protein>
<reference evidence="1" key="1">
    <citation type="submission" date="2018-05" db="EMBL/GenBank/DDBJ databases">
        <authorList>
            <person name="Lanie J.A."/>
            <person name="Ng W.-L."/>
            <person name="Kazmierczak K.M."/>
            <person name="Andrzejewski T.M."/>
            <person name="Davidsen T.M."/>
            <person name="Wayne K.J."/>
            <person name="Tettelin H."/>
            <person name="Glass J.I."/>
            <person name="Rusch D."/>
            <person name="Podicherti R."/>
            <person name="Tsui H.-C.T."/>
            <person name="Winkler M.E."/>
        </authorList>
    </citation>
    <scope>NUCLEOTIDE SEQUENCE</scope>
</reference>
<evidence type="ECO:0000313" key="1">
    <source>
        <dbReference type="EMBL" id="SVE52340.1"/>
    </source>
</evidence>
<organism evidence="1">
    <name type="scientific">marine metagenome</name>
    <dbReference type="NCBI Taxonomy" id="408172"/>
    <lineage>
        <taxon>unclassified sequences</taxon>
        <taxon>metagenomes</taxon>
        <taxon>ecological metagenomes</taxon>
    </lineage>
</organism>
<sequence length="110" mass="12505">KDTDLEEPRHSKERQFRHDEKISNQAIIQAVEMAIGKIIQDFANGELVNDEPFHIRMVGRGKVPALNVIAVLDMRKGPDTIKVITVMRKDDFKTDSFGGGEQKTYTVHSR</sequence>
<proteinExistence type="predicted"/>
<accession>A0A383E7E8</accession>